<accession>A0AAN7ZY02</accession>
<sequence>MSSDSSLLFQHCPDGSGAPVLPNNTQTAVCGFLSRFENSSVTTGLSGCCEGDVQTFGCNSYCSYSQGLTRFTSCLQNNTDVSNSTLPYAFCQSNIAARNIPSVPGQSSGGSRRYTAPSITGTCLVMMLLALFAAPTAAAIVHSLDSNPVKRQSSNGCTFDQMANYTTIRNTLQVTAHGYSCASSEAFCPSQAFVDTGFDRNNRTVNGTSAAEPTYDILFEVISNTTGRSFPAMTSLLINHEFSVMGGSGGTLGFTPYAWCVNGTASGCGNALGSDSVFVDVCGPMFVDENEEIIQGTLLFIVSS</sequence>
<dbReference type="AlphaFoldDB" id="A0AAN7ZY02"/>
<dbReference type="EMBL" id="JAVRQU010000014">
    <property type="protein sequence ID" value="KAK5695143.1"/>
    <property type="molecule type" value="Genomic_DNA"/>
</dbReference>
<name>A0AAN7ZY02_9PEZI</name>
<evidence type="ECO:0000313" key="2">
    <source>
        <dbReference type="Proteomes" id="UP001310594"/>
    </source>
</evidence>
<gene>
    <name evidence="1" type="ORF">LTR97_008649</name>
</gene>
<dbReference type="InterPro" id="IPR045702">
    <property type="entry name" value="DUF6060"/>
</dbReference>
<dbReference type="Pfam" id="PF19535">
    <property type="entry name" value="DUF6060"/>
    <property type="match status" value="1"/>
</dbReference>
<organism evidence="1 2">
    <name type="scientific">Elasticomyces elasticus</name>
    <dbReference type="NCBI Taxonomy" id="574655"/>
    <lineage>
        <taxon>Eukaryota</taxon>
        <taxon>Fungi</taxon>
        <taxon>Dikarya</taxon>
        <taxon>Ascomycota</taxon>
        <taxon>Pezizomycotina</taxon>
        <taxon>Dothideomycetes</taxon>
        <taxon>Dothideomycetidae</taxon>
        <taxon>Mycosphaerellales</taxon>
        <taxon>Teratosphaeriaceae</taxon>
        <taxon>Elasticomyces</taxon>
    </lineage>
</organism>
<proteinExistence type="predicted"/>
<comment type="caution">
    <text evidence="1">The sequence shown here is derived from an EMBL/GenBank/DDBJ whole genome shotgun (WGS) entry which is preliminary data.</text>
</comment>
<dbReference type="Proteomes" id="UP001310594">
    <property type="component" value="Unassembled WGS sequence"/>
</dbReference>
<protein>
    <submittedName>
        <fullName evidence="1">Uncharacterized protein</fullName>
    </submittedName>
</protein>
<reference evidence="1" key="1">
    <citation type="submission" date="2023-08" db="EMBL/GenBank/DDBJ databases">
        <title>Black Yeasts Isolated from many extreme environments.</title>
        <authorList>
            <person name="Coleine C."/>
            <person name="Stajich J.E."/>
            <person name="Selbmann L."/>
        </authorList>
    </citation>
    <scope>NUCLEOTIDE SEQUENCE</scope>
    <source>
        <strain evidence="1">CCFEE 5810</strain>
    </source>
</reference>
<evidence type="ECO:0000313" key="1">
    <source>
        <dbReference type="EMBL" id="KAK5695143.1"/>
    </source>
</evidence>